<dbReference type="AlphaFoldDB" id="A0AAE3R7Q9"/>
<keyword evidence="2" id="KW-1185">Reference proteome</keyword>
<dbReference type="Proteomes" id="UP001232063">
    <property type="component" value="Unassembled WGS sequence"/>
</dbReference>
<evidence type="ECO:0008006" key="3">
    <source>
        <dbReference type="Google" id="ProtNLM"/>
    </source>
</evidence>
<name>A0AAE3R7Q9_9BACT</name>
<dbReference type="RefSeq" id="WP_314517391.1">
    <property type="nucleotide sequence ID" value="NZ_JASJOU010000016.1"/>
</dbReference>
<reference evidence="1" key="1">
    <citation type="submission" date="2023-05" db="EMBL/GenBank/DDBJ databases">
        <authorList>
            <person name="Zhang X."/>
        </authorList>
    </citation>
    <scope>NUCLEOTIDE SEQUENCE</scope>
    <source>
        <strain evidence="1">BD1B2-1</strain>
    </source>
</reference>
<evidence type="ECO:0000313" key="2">
    <source>
        <dbReference type="Proteomes" id="UP001232063"/>
    </source>
</evidence>
<organism evidence="1 2">
    <name type="scientific">Xanthocytophaga agilis</name>
    <dbReference type="NCBI Taxonomy" id="3048010"/>
    <lineage>
        <taxon>Bacteria</taxon>
        <taxon>Pseudomonadati</taxon>
        <taxon>Bacteroidota</taxon>
        <taxon>Cytophagia</taxon>
        <taxon>Cytophagales</taxon>
        <taxon>Rhodocytophagaceae</taxon>
        <taxon>Xanthocytophaga</taxon>
    </lineage>
</organism>
<protein>
    <recommendedName>
        <fullName evidence="3">Rpn family recombination-promoting nuclease/putative transposase</fullName>
    </recommendedName>
</protein>
<accession>A0AAE3R7Q9</accession>
<dbReference type="EMBL" id="JASJOU010000016">
    <property type="protein sequence ID" value="MDJ1505391.1"/>
    <property type="molecule type" value="Genomic_DNA"/>
</dbReference>
<dbReference type="PANTHER" id="PTHR34613:SF1">
    <property type="entry name" value="SLL6017 PROTEIN"/>
    <property type="match status" value="1"/>
</dbReference>
<gene>
    <name evidence="1" type="ORF">QNI22_32345</name>
</gene>
<proteinExistence type="predicted"/>
<sequence length="283" mass="33276">MSTKKEGNLYDKIFKENLESVTLALIEKVLQIQIASYERLPQELQRTVERKPDQLLKITDKQGDTFLLQLEFQLIDEEEMIYRMLEYIGVLWRKYKLPVKQYVIFLSDQEPRMQTKIEKENLMFSFYLVQFSTISYELFLSSDKGDEVVFAVLANFGTTTPETAASLIVQRLNQTSSNKLERDKHLQQLRVLANLRKLTPFVEIMIESISQYIKEEDDFLFKKGQLKGEEKGRLEGKLEGIEQNKRETILKFLKDGVLTTQQLASYFEVTEEFVEDLRKNLNQ</sequence>
<comment type="caution">
    <text evidence="1">The sequence shown here is derived from an EMBL/GenBank/DDBJ whole genome shotgun (WGS) entry which is preliminary data.</text>
</comment>
<dbReference type="PANTHER" id="PTHR34613">
    <property type="entry name" value="SLL0800 PROTEIN"/>
    <property type="match status" value="1"/>
</dbReference>
<evidence type="ECO:0000313" key="1">
    <source>
        <dbReference type="EMBL" id="MDJ1505391.1"/>
    </source>
</evidence>